<dbReference type="EMBL" id="CAJVPI010000039">
    <property type="protein sequence ID" value="CAG8463703.1"/>
    <property type="molecule type" value="Genomic_DNA"/>
</dbReference>
<dbReference type="Proteomes" id="UP000789739">
    <property type="component" value="Unassembled WGS sequence"/>
</dbReference>
<dbReference type="OrthoDB" id="2392649at2759"/>
<dbReference type="PANTHER" id="PTHR27001:SF931">
    <property type="entry name" value="OS11G0664100 PROTEIN"/>
    <property type="match status" value="1"/>
</dbReference>
<dbReference type="InterPro" id="IPR001245">
    <property type="entry name" value="Ser-Thr/Tyr_kinase_cat_dom"/>
</dbReference>
<dbReference type="GO" id="GO:0005886">
    <property type="term" value="C:plasma membrane"/>
    <property type="evidence" value="ECO:0007669"/>
    <property type="project" value="TreeGrafter"/>
</dbReference>
<dbReference type="GO" id="GO:0004672">
    <property type="term" value="F:protein kinase activity"/>
    <property type="evidence" value="ECO:0007669"/>
    <property type="project" value="InterPro"/>
</dbReference>
<dbReference type="Pfam" id="PF07714">
    <property type="entry name" value="PK_Tyr_Ser-Thr"/>
    <property type="match status" value="1"/>
</dbReference>
<name>A0A9N8VRA4_9GLOM</name>
<dbReference type="GO" id="GO:0005524">
    <property type="term" value="F:ATP binding"/>
    <property type="evidence" value="ECO:0007669"/>
    <property type="project" value="UniProtKB-KW"/>
</dbReference>
<dbReference type="SUPFAM" id="SSF56112">
    <property type="entry name" value="Protein kinase-like (PK-like)"/>
    <property type="match status" value="1"/>
</dbReference>
<keyword evidence="5" id="KW-1185">Reference proteome</keyword>
<comment type="caution">
    <text evidence="4">The sequence shown here is derived from an EMBL/GenBank/DDBJ whole genome shotgun (WGS) entry which is preliminary data.</text>
</comment>
<dbReference type="PROSITE" id="PS50011">
    <property type="entry name" value="PROTEIN_KINASE_DOM"/>
    <property type="match status" value="1"/>
</dbReference>
<dbReference type="InterPro" id="IPR011009">
    <property type="entry name" value="Kinase-like_dom_sf"/>
</dbReference>
<dbReference type="AlphaFoldDB" id="A0A9N8VRA4"/>
<evidence type="ECO:0000259" key="3">
    <source>
        <dbReference type="PROSITE" id="PS50011"/>
    </source>
</evidence>
<evidence type="ECO:0000313" key="4">
    <source>
        <dbReference type="EMBL" id="CAG8463703.1"/>
    </source>
</evidence>
<proteinExistence type="predicted"/>
<evidence type="ECO:0000256" key="2">
    <source>
        <dbReference type="ARBA" id="ARBA00022840"/>
    </source>
</evidence>
<dbReference type="InterPro" id="IPR000719">
    <property type="entry name" value="Prot_kinase_dom"/>
</dbReference>
<gene>
    <name evidence="4" type="ORF">PBRASI_LOCUS720</name>
</gene>
<keyword evidence="1" id="KW-0547">Nucleotide-binding</keyword>
<dbReference type="PANTHER" id="PTHR27001">
    <property type="entry name" value="OS01G0253100 PROTEIN"/>
    <property type="match status" value="1"/>
</dbReference>
<organism evidence="4 5">
    <name type="scientific">Paraglomus brasilianum</name>
    <dbReference type="NCBI Taxonomy" id="144538"/>
    <lineage>
        <taxon>Eukaryota</taxon>
        <taxon>Fungi</taxon>
        <taxon>Fungi incertae sedis</taxon>
        <taxon>Mucoromycota</taxon>
        <taxon>Glomeromycotina</taxon>
        <taxon>Glomeromycetes</taxon>
        <taxon>Paraglomerales</taxon>
        <taxon>Paraglomeraceae</taxon>
        <taxon>Paraglomus</taxon>
    </lineage>
</organism>
<evidence type="ECO:0000256" key="1">
    <source>
        <dbReference type="ARBA" id="ARBA00022741"/>
    </source>
</evidence>
<protein>
    <submittedName>
        <fullName evidence="4">9220_t:CDS:1</fullName>
    </submittedName>
</protein>
<feature type="domain" description="Protein kinase" evidence="3">
    <location>
        <begin position="88"/>
        <end position="367"/>
    </location>
</feature>
<evidence type="ECO:0000313" key="5">
    <source>
        <dbReference type="Proteomes" id="UP000789739"/>
    </source>
</evidence>
<dbReference type="Gene3D" id="1.10.510.10">
    <property type="entry name" value="Transferase(Phosphotransferase) domain 1"/>
    <property type="match status" value="1"/>
</dbReference>
<sequence length="367" mass="41743">MGAKVSRNTRSVKAAAKLHEHEPAACKDCKTPYPTAEHWCKVCNGRRFTTQFKEWTSGNEDIDTFIQEAQTSATEPGKILEWISFEKFEDVEKKGRGGFGTVYRAKWKEGYISDWDPVRKQWDRSGGMDVVLKSLDNSEDISLAFLKELRGYVSLGKHRTSIVKSSEISDDAQRHILPCYGFTKHPTSRNFMLVVEYATDGNLRDYLHVNYDNTPWRYRLSILWTLAEGLRIIHNNNLVHRDFHSGNVLQQGLYSRIADVGLARLPNGAPLPSNAGPLGVMPYLAPEILRHGSYSKEGDIFAYGMIIAAEEFRRKTLLFQKEPAHLSMNIHPDAVYVSRLLPNISNYSDKDIKAYGERRKQQAADES</sequence>
<reference evidence="4" key="1">
    <citation type="submission" date="2021-06" db="EMBL/GenBank/DDBJ databases">
        <authorList>
            <person name="Kallberg Y."/>
            <person name="Tangrot J."/>
            <person name="Rosling A."/>
        </authorList>
    </citation>
    <scope>NUCLEOTIDE SEQUENCE</scope>
    <source>
        <strain evidence="4">BR232B</strain>
    </source>
</reference>
<accession>A0A9N8VRA4</accession>
<keyword evidence="2" id="KW-0067">ATP-binding</keyword>